<feature type="compositionally biased region" description="Basic and acidic residues" evidence="1">
    <location>
        <begin position="12"/>
        <end position="29"/>
    </location>
</feature>
<feature type="compositionally biased region" description="Basic and acidic residues" evidence="1">
    <location>
        <begin position="208"/>
        <end position="233"/>
    </location>
</feature>
<feature type="domain" description="Retrotransposon gag" evidence="2">
    <location>
        <begin position="85"/>
        <end position="175"/>
    </location>
</feature>
<protein>
    <submittedName>
        <fullName evidence="3">Retrotransposon protein, putative, Ty3-gypsy subclass</fullName>
    </submittedName>
</protein>
<reference evidence="4" key="1">
    <citation type="journal article" date="2019" name="Nat. Commun.">
        <title>The genome of broomcorn millet.</title>
        <authorList>
            <person name="Zou C."/>
            <person name="Miki D."/>
            <person name="Li D."/>
            <person name="Tang Q."/>
            <person name="Xiao L."/>
            <person name="Rajput S."/>
            <person name="Deng P."/>
            <person name="Jia W."/>
            <person name="Huang R."/>
            <person name="Zhang M."/>
            <person name="Sun Y."/>
            <person name="Hu J."/>
            <person name="Fu X."/>
            <person name="Schnable P.S."/>
            <person name="Li F."/>
            <person name="Zhang H."/>
            <person name="Feng B."/>
            <person name="Zhu X."/>
            <person name="Liu R."/>
            <person name="Schnable J.C."/>
            <person name="Zhu J.-K."/>
            <person name="Zhang H."/>
        </authorList>
    </citation>
    <scope>NUCLEOTIDE SEQUENCE [LARGE SCALE GENOMIC DNA]</scope>
</reference>
<name>A0A3L6T670_PANMI</name>
<dbReference type="AlphaFoldDB" id="A0A3L6T670"/>
<evidence type="ECO:0000256" key="1">
    <source>
        <dbReference type="SAM" id="MobiDB-lite"/>
    </source>
</evidence>
<dbReference type="PANTHER" id="PTHR33223">
    <property type="entry name" value="CCHC-TYPE DOMAIN-CONTAINING PROTEIN"/>
    <property type="match status" value="1"/>
</dbReference>
<evidence type="ECO:0000259" key="2">
    <source>
        <dbReference type="Pfam" id="PF03732"/>
    </source>
</evidence>
<dbReference type="PANTHER" id="PTHR33223:SF8">
    <property type="entry name" value="OS04G0172440 PROTEIN"/>
    <property type="match status" value="1"/>
</dbReference>
<feature type="region of interest" description="Disordered" evidence="1">
    <location>
        <begin position="1"/>
        <end position="30"/>
    </location>
</feature>
<dbReference type="OrthoDB" id="1937476at2759"/>
<organism evidence="3 4">
    <name type="scientific">Panicum miliaceum</name>
    <name type="common">Proso millet</name>
    <name type="synonym">Broomcorn millet</name>
    <dbReference type="NCBI Taxonomy" id="4540"/>
    <lineage>
        <taxon>Eukaryota</taxon>
        <taxon>Viridiplantae</taxon>
        <taxon>Streptophyta</taxon>
        <taxon>Embryophyta</taxon>
        <taxon>Tracheophyta</taxon>
        <taxon>Spermatophyta</taxon>
        <taxon>Magnoliopsida</taxon>
        <taxon>Liliopsida</taxon>
        <taxon>Poales</taxon>
        <taxon>Poaceae</taxon>
        <taxon>PACMAD clade</taxon>
        <taxon>Panicoideae</taxon>
        <taxon>Panicodae</taxon>
        <taxon>Paniceae</taxon>
        <taxon>Panicinae</taxon>
        <taxon>Panicum</taxon>
        <taxon>Panicum sect. Panicum</taxon>
    </lineage>
</organism>
<sequence length="283" mass="33259">MGRNARSIINNQRKERAGAEENTTRDDNNHFPAFSSCFDNYKYPEGFKPIGITKYDGKQSPQQWVRCYSTAIEVAGGTNTSKVVYFPMALETAPLTWLESLTKNSIDYWEQLRNVFIDNFQGAIARVGTRHDLSQCKQERNELPRSYTRRFFDTRATIANISESNVIDCFHNGLTDQALFRDFGRNRPKTVAALLDMMQTWADQEEQERDRFSKRGNDYSKRNNDHRNDRSQRDYSGSSRKRKPDDLANLRWPSSMNLSFSDFSWDWSIRFYKAEYRNYHHSK</sequence>
<dbReference type="Proteomes" id="UP000275267">
    <property type="component" value="Unassembled WGS sequence"/>
</dbReference>
<accession>A0A3L6T670</accession>
<dbReference type="InterPro" id="IPR005162">
    <property type="entry name" value="Retrotrans_gag_dom"/>
</dbReference>
<evidence type="ECO:0000313" key="3">
    <source>
        <dbReference type="EMBL" id="RLN33684.1"/>
    </source>
</evidence>
<keyword evidence="4" id="KW-1185">Reference proteome</keyword>
<evidence type="ECO:0000313" key="4">
    <source>
        <dbReference type="Proteomes" id="UP000275267"/>
    </source>
</evidence>
<comment type="caution">
    <text evidence="3">The sequence shown here is derived from an EMBL/GenBank/DDBJ whole genome shotgun (WGS) entry which is preliminary data.</text>
</comment>
<dbReference type="Pfam" id="PF03732">
    <property type="entry name" value="Retrotrans_gag"/>
    <property type="match status" value="1"/>
</dbReference>
<dbReference type="EMBL" id="PQIB02000002">
    <property type="protein sequence ID" value="RLN33684.1"/>
    <property type="molecule type" value="Genomic_DNA"/>
</dbReference>
<gene>
    <name evidence="3" type="ORF">C2845_PM03G37090</name>
</gene>
<proteinExistence type="predicted"/>
<feature type="region of interest" description="Disordered" evidence="1">
    <location>
        <begin position="206"/>
        <end position="246"/>
    </location>
</feature>